<proteinExistence type="predicted"/>
<feature type="compositionally biased region" description="Basic and acidic residues" evidence="1">
    <location>
        <begin position="50"/>
        <end position="63"/>
    </location>
</feature>
<accession>C7ZGG9</accession>
<feature type="compositionally biased region" description="Low complexity" evidence="1">
    <location>
        <begin position="98"/>
        <end position="111"/>
    </location>
</feature>
<dbReference type="RefSeq" id="XP_003042647.1">
    <property type="nucleotide sequence ID" value="XM_003042601.1"/>
</dbReference>
<feature type="compositionally biased region" description="Polar residues" evidence="1">
    <location>
        <begin position="33"/>
        <end position="43"/>
    </location>
</feature>
<feature type="region of interest" description="Disordered" evidence="1">
    <location>
        <begin position="189"/>
        <end position="208"/>
    </location>
</feature>
<feature type="compositionally biased region" description="Polar residues" evidence="1">
    <location>
        <begin position="69"/>
        <end position="93"/>
    </location>
</feature>
<dbReference type="HOGENOM" id="CLU_1321209_0_0_1"/>
<evidence type="ECO:0000313" key="3">
    <source>
        <dbReference type="Proteomes" id="UP000005206"/>
    </source>
</evidence>
<dbReference type="AlphaFoldDB" id="C7ZGG9"/>
<organism evidence="2 3">
    <name type="scientific">Fusarium vanettenii (strain ATCC MYA-4622 / CBS 123669 / FGSC 9596 / NRRL 45880 / 77-13-4)</name>
    <name type="common">Fusarium solani subsp. pisi</name>
    <dbReference type="NCBI Taxonomy" id="660122"/>
    <lineage>
        <taxon>Eukaryota</taxon>
        <taxon>Fungi</taxon>
        <taxon>Dikarya</taxon>
        <taxon>Ascomycota</taxon>
        <taxon>Pezizomycotina</taxon>
        <taxon>Sordariomycetes</taxon>
        <taxon>Hypocreomycetidae</taxon>
        <taxon>Hypocreales</taxon>
        <taxon>Nectriaceae</taxon>
        <taxon>Fusarium</taxon>
        <taxon>Fusarium solani species complex</taxon>
        <taxon>Fusarium vanettenii</taxon>
    </lineage>
</organism>
<feature type="region of interest" description="Disordered" evidence="1">
    <location>
        <begin position="18"/>
        <end position="168"/>
    </location>
</feature>
<protein>
    <submittedName>
        <fullName evidence="2">Uncharacterized protein</fullName>
    </submittedName>
</protein>
<dbReference type="InParanoid" id="C7ZGG9"/>
<sequence length="208" mass="22712">MYTLNQAALCQACAQSHHISGKAGPLAEPSRAGTASNNNTQSTYDEDDEPVKRERVYGRDITEKPITPSPSRIPSLPDSTSTLNPSRTFSNIITMERPAQQTTTAPTADTTSEMPTHTVPQMHGILPSDSTGSRERDAGDKKNKVEEARADEAKMDEAKADETKAAEDARMKGCLADSWERVERALAQGDENFFRKYPQLEGLPTEGS</sequence>
<dbReference type="GeneID" id="9669984"/>
<dbReference type="Proteomes" id="UP000005206">
    <property type="component" value="Chromosome 6"/>
</dbReference>
<dbReference type="OrthoDB" id="10557767at2759"/>
<evidence type="ECO:0000256" key="1">
    <source>
        <dbReference type="SAM" id="MobiDB-lite"/>
    </source>
</evidence>
<feature type="compositionally biased region" description="Basic and acidic residues" evidence="1">
    <location>
        <begin position="132"/>
        <end position="168"/>
    </location>
</feature>
<evidence type="ECO:0000313" key="2">
    <source>
        <dbReference type="EMBL" id="EEU36934.1"/>
    </source>
</evidence>
<name>C7ZGG9_FUSV7</name>
<keyword evidence="3" id="KW-1185">Reference proteome</keyword>
<dbReference type="KEGG" id="nhe:NECHADRAFT_81085"/>
<reference evidence="2 3" key="1">
    <citation type="journal article" date="2009" name="PLoS Genet.">
        <title>The genome of Nectria haematococca: contribution of supernumerary chromosomes to gene expansion.</title>
        <authorList>
            <person name="Coleman J.J."/>
            <person name="Rounsley S.D."/>
            <person name="Rodriguez-Carres M."/>
            <person name="Kuo A."/>
            <person name="Wasmann C.C."/>
            <person name="Grimwood J."/>
            <person name="Schmutz J."/>
            <person name="Taga M."/>
            <person name="White G.J."/>
            <person name="Zhou S."/>
            <person name="Schwartz D.C."/>
            <person name="Freitag M."/>
            <person name="Ma L.J."/>
            <person name="Danchin E.G."/>
            <person name="Henrissat B."/>
            <person name="Coutinho P.M."/>
            <person name="Nelson D.R."/>
            <person name="Straney D."/>
            <person name="Napoli C.A."/>
            <person name="Barker B.M."/>
            <person name="Gribskov M."/>
            <person name="Rep M."/>
            <person name="Kroken S."/>
            <person name="Molnar I."/>
            <person name="Rensing C."/>
            <person name="Kennell J.C."/>
            <person name="Zamora J."/>
            <person name="Farman M.L."/>
            <person name="Selker E.U."/>
            <person name="Salamov A."/>
            <person name="Shapiro H."/>
            <person name="Pangilinan J."/>
            <person name="Lindquist E."/>
            <person name="Lamers C."/>
            <person name="Grigoriev I.V."/>
            <person name="Geiser D.M."/>
            <person name="Covert S.F."/>
            <person name="Temporini E."/>
            <person name="Vanetten H.D."/>
        </authorList>
    </citation>
    <scope>NUCLEOTIDE SEQUENCE [LARGE SCALE GENOMIC DNA]</scope>
    <source>
        <strain evidence="3">ATCC MYA-4622 / CBS 123669 / FGSC 9596 / NRRL 45880 / 77-13-4</strain>
    </source>
</reference>
<gene>
    <name evidence="2" type="ORF">NECHADRAFT_81085</name>
</gene>
<dbReference type="EMBL" id="GG698925">
    <property type="protein sequence ID" value="EEU36934.1"/>
    <property type="molecule type" value="Genomic_DNA"/>
</dbReference>
<dbReference type="VEuPathDB" id="FungiDB:NECHADRAFT_81085"/>